<dbReference type="PANTHER" id="PTHR45138">
    <property type="entry name" value="REGULATORY COMPONENTS OF SENSORY TRANSDUCTION SYSTEM"/>
    <property type="match status" value="1"/>
</dbReference>
<dbReference type="InterPro" id="IPR029787">
    <property type="entry name" value="Nucleotide_cyclase"/>
</dbReference>
<dbReference type="OrthoDB" id="9805474at2"/>
<dbReference type="InterPro" id="IPR050469">
    <property type="entry name" value="Diguanylate_Cyclase"/>
</dbReference>
<dbReference type="Gene3D" id="3.30.450.20">
    <property type="entry name" value="PAS domain"/>
    <property type="match status" value="2"/>
</dbReference>
<dbReference type="GO" id="GO:1902201">
    <property type="term" value="P:negative regulation of bacterial-type flagellum-dependent cell motility"/>
    <property type="evidence" value="ECO:0007669"/>
    <property type="project" value="TreeGrafter"/>
</dbReference>
<dbReference type="Pfam" id="PF21623">
    <property type="entry name" value="HK_sensor_dom_bact"/>
    <property type="match status" value="1"/>
</dbReference>
<protein>
    <recommendedName>
        <fullName evidence="2">GGDEF domain-containing protein</fullName>
    </recommendedName>
</protein>
<keyword evidence="1" id="KW-1133">Transmembrane helix</keyword>
<keyword evidence="1" id="KW-0472">Membrane</keyword>
<name>A0A267ME31_9FIRM</name>
<sequence>MNLKNFMIKKSYFIKYFFLLFIGISILYTFFFTILQLNTIKVKRNEIELNEKRIVELEKNLIGKEFDNVISDLLYISDSINEYDSMEKTYDHLAKEWLIFGNRKKIYDQIRFIDISGNEIIRINYYDNFANIVHKSELQNKKDRYYFKETMGLKKGQIYISKIDLNLENKKVQEPIKPMIRFSTPVFTKKGEVKGIVILNYYAKYLLQNFKSISATSDGELFLLNSNGYWISNNDKNKEWTFMYEDKAHINFKNEYSREWDHIRRNDKGMIYTNKGLFVFSNISAIDNLFFNDEYFIDKRIVLEEGNWKAVSHISKDSIKGDFAEANDLKILFALLGRHKLDFLLILIISTGLAVLMVKNKINKEEIKYFSEYDAMTNVLNRRAGLALLNEKIKKALNDKDKISICFIDINGLKEVNDVLGHDAGDELILTVVDGIKSCIRQTDFVMRLGGDEFLIVFNNSTTEQAEHIWERINNEYNKINDEENREYLVSVSHGIAEFEACESKYIDSIISMADERMYNEKREIKKDIKIIR</sequence>
<dbReference type="CDD" id="cd01949">
    <property type="entry name" value="GGDEF"/>
    <property type="match status" value="1"/>
</dbReference>
<dbReference type="GO" id="GO:0005886">
    <property type="term" value="C:plasma membrane"/>
    <property type="evidence" value="ECO:0007669"/>
    <property type="project" value="TreeGrafter"/>
</dbReference>
<evidence type="ECO:0000313" key="3">
    <source>
        <dbReference type="EMBL" id="PAB57834.1"/>
    </source>
</evidence>
<dbReference type="InterPro" id="IPR048760">
    <property type="entry name" value="VP0354-like_sensor_dom"/>
</dbReference>
<dbReference type="InterPro" id="IPR029151">
    <property type="entry name" value="Sensor-like_sf"/>
</dbReference>
<dbReference type="SMART" id="SM00267">
    <property type="entry name" value="GGDEF"/>
    <property type="match status" value="1"/>
</dbReference>
<dbReference type="CDD" id="cd18773">
    <property type="entry name" value="PDC1_HK_sensor"/>
    <property type="match status" value="1"/>
</dbReference>
<dbReference type="PROSITE" id="PS50887">
    <property type="entry name" value="GGDEF"/>
    <property type="match status" value="1"/>
</dbReference>
<keyword evidence="1" id="KW-0812">Transmembrane</keyword>
<comment type="caution">
    <text evidence="3">The sequence shown here is derived from an EMBL/GenBank/DDBJ whole genome shotgun (WGS) entry which is preliminary data.</text>
</comment>
<feature type="domain" description="GGDEF" evidence="2">
    <location>
        <begin position="401"/>
        <end position="533"/>
    </location>
</feature>
<keyword evidence="4" id="KW-1185">Reference proteome</keyword>
<dbReference type="EMBL" id="NIBG01000022">
    <property type="protein sequence ID" value="PAB57834.1"/>
    <property type="molecule type" value="Genomic_DNA"/>
</dbReference>
<dbReference type="AlphaFoldDB" id="A0A267ME31"/>
<dbReference type="RefSeq" id="WP_095135059.1">
    <property type="nucleotide sequence ID" value="NZ_NIBG01000022.1"/>
</dbReference>
<dbReference type="InterPro" id="IPR000160">
    <property type="entry name" value="GGDEF_dom"/>
</dbReference>
<evidence type="ECO:0000259" key="2">
    <source>
        <dbReference type="PROSITE" id="PS50887"/>
    </source>
</evidence>
<proteinExistence type="predicted"/>
<gene>
    <name evidence="3" type="ORF">CCE28_17685</name>
</gene>
<dbReference type="InterPro" id="IPR043128">
    <property type="entry name" value="Rev_trsase/Diguanyl_cyclase"/>
</dbReference>
<dbReference type="NCBIfam" id="TIGR00254">
    <property type="entry name" value="GGDEF"/>
    <property type="match status" value="1"/>
</dbReference>
<feature type="transmembrane region" description="Helical" evidence="1">
    <location>
        <begin position="341"/>
        <end position="358"/>
    </location>
</feature>
<feature type="transmembrane region" description="Helical" evidence="1">
    <location>
        <begin position="12"/>
        <end position="35"/>
    </location>
</feature>
<dbReference type="Proteomes" id="UP000216024">
    <property type="component" value="Unassembled WGS sequence"/>
</dbReference>
<dbReference type="PANTHER" id="PTHR45138:SF23">
    <property type="entry name" value="SIGNALING PROTEIN"/>
    <property type="match status" value="1"/>
</dbReference>
<dbReference type="SUPFAM" id="SSF103190">
    <property type="entry name" value="Sensory domain-like"/>
    <property type="match status" value="2"/>
</dbReference>
<evidence type="ECO:0000256" key="1">
    <source>
        <dbReference type="SAM" id="Phobius"/>
    </source>
</evidence>
<dbReference type="Gene3D" id="3.30.70.270">
    <property type="match status" value="1"/>
</dbReference>
<dbReference type="GO" id="GO:0052621">
    <property type="term" value="F:diguanylate cyclase activity"/>
    <property type="evidence" value="ECO:0007669"/>
    <property type="project" value="TreeGrafter"/>
</dbReference>
<dbReference type="Pfam" id="PF00990">
    <property type="entry name" value="GGDEF"/>
    <property type="match status" value="1"/>
</dbReference>
<organism evidence="3 4">
    <name type="scientific">Anaeromicrobium sediminis</name>
    <dbReference type="NCBI Taxonomy" id="1478221"/>
    <lineage>
        <taxon>Bacteria</taxon>
        <taxon>Bacillati</taxon>
        <taxon>Bacillota</taxon>
        <taxon>Clostridia</taxon>
        <taxon>Peptostreptococcales</taxon>
        <taxon>Thermotaleaceae</taxon>
        <taxon>Anaeromicrobium</taxon>
    </lineage>
</organism>
<dbReference type="SUPFAM" id="SSF55073">
    <property type="entry name" value="Nucleotide cyclase"/>
    <property type="match status" value="1"/>
</dbReference>
<dbReference type="GO" id="GO:0043709">
    <property type="term" value="P:cell adhesion involved in single-species biofilm formation"/>
    <property type="evidence" value="ECO:0007669"/>
    <property type="project" value="TreeGrafter"/>
</dbReference>
<accession>A0A267ME31</accession>
<evidence type="ECO:0000313" key="4">
    <source>
        <dbReference type="Proteomes" id="UP000216024"/>
    </source>
</evidence>
<reference evidence="3 4" key="1">
    <citation type="submission" date="2017-06" db="EMBL/GenBank/DDBJ databases">
        <title>Draft genome sequence of anaerobic fermentative bacterium Anaeromicrobium sediminis DY2726D isolated from West Pacific Ocean sediments.</title>
        <authorList>
            <person name="Zeng X."/>
        </authorList>
    </citation>
    <scope>NUCLEOTIDE SEQUENCE [LARGE SCALE GENOMIC DNA]</scope>
    <source>
        <strain evidence="3 4">DY2726D</strain>
    </source>
</reference>